<comment type="caution">
    <text evidence="4">The sequence shown here is derived from an EMBL/GenBank/DDBJ whole genome shotgun (WGS) entry which is preliminary data.</text>
</comment>
<evidence type="ECO:0000256" key="2">
    <source>
        <dbReference type="SAM" id="MobiDB-lite"/>
    </source>
</evidence>
<accession>A0A9D7SIN0</accession>
<feature type="region of interest" description="Disordered" evidence="2">
    <location>
        <begin position="191"/>
        <end position="227"/>
    </location>
</feature>
<feature type="domain" description="Outer membrane protein beta-barrel" evidence="3">
    <location>
        <begin position="86"/>
        <end position="182"/>
    </location>
</feature>
<sequence length="227" mass="24321">MKTKTLAILPLLALSLTAGEGRPLGLEASSSLVIASQDMNKLTDGVNLAGYTLGLGLRSQIKPGLNHRLHVDLMSFRGGRFTGLEGASPKHLIFGWDVLQDLGRWTIFGGLMGVKWKQDIKADTLAAYQGLRGEAKGVKFGARIGAEYAITDHWRSTFSYNQTEFNRNLNPGWWGVGLNYRFGGIGKAAPAPAPLPAPLPAPAPLPPPEPKPEPVVPPPPPPPPPSR</sequence>
<protein>
    <submittedName>
        <fullName evidence="4">Outer membrane beta-barrel protein</fullName>
    </submittedName>
</protein>
<evidence type="ECO:0000259" key="3">
    <source>
        <dbReference type="Pfam" id="PF13505"/>
    </source>
</evidence>
<evidence type="ECO:0000313" key="4">
    <source>
        <dbReference type="EMBL" id="MBK9797172.1"/>
    </source>
</evidence>
<keyword evidence="1" id="KW-0732">Signal</keyword>
<evidence type="ECO:0000313" key="5">
    <source>
        <dbReference type="Proteomes" id="UP000886657"/>
    </source>
</evidence>
<dbReference type="Proteomes" id="UP000886657">
    <property type="component" value="Unassembled WGS sequence"/>
</dbReference>
<evidence type="ECO:0000256" key="1">
    <source>
        <dbReference type="ARBA" id="ARBA00022729"/>
    </source>
</evidence>
<proteinExistence type="predicted"/>
<dbReference type="AlphaFoldDB" id="A0A9D7SIN0"/>
<organism evidence="4 5">
    <name type="scientific">Candidatus Geothrix skivensis</name>
    <dbReference type="NCBI Taxonomy" id="2954439"/>
    <lineage>
        <taxon>Bacteria</taxon>
        <taxon>Pseudomonadati</taxon>
        <taxon>Acidobacteriota</taxon>
        <taxon>Holophagae</taxon>
        <taxon>Holophagales</taxon>
        <taxon>Holophagaceae</taxon>
        <taxon>Geothrix</taxon>
    </lineage>
</organism>
<name>A0A9D7SIN0_9BACT</name>
<dbReference type="InterPro" id="IPR027385">
    <property type="entry name" value="Beta-barrel_OMP"/>
</dbReference>
<reference evidence="4" key="1">
    <citation type="submission" date="2020-10" db="EMBL/GenBank/DDBJ databases">
        <title>Connecting structure to function with the recovery of over 1000 high-quality activated sludge metagenome-assembled genomes encoding full-length rRNA genes using long-read sequencing.</title>
        <authorList>
            <person name="Singleton C.M."/>
            <person name="Petriglieri F."/>
            <person name="Kristensen J.M."/>
            <person name="Kirkegaard R.H."/>
            <person name="Michaelsen T.Y."/>
            <person name="Andersen M.H."/>
            <person name="Karst S.M."/>
            <person name="Dueholm M.S."/>
            <person name="Nielsen P.H."/>
            <person name="Albertsen M."/>
        </authorList>
    </citation>
    <scope>NUCLEOTIDE SEQUENCE</scope>
    <source>
        <strain evidence="4">Skiv_18-Q3-R9-52_MAXAC.067</strain>
    </source>
</reference>
<gene>
    <name evidence="4" type="ORF">IPP58_11865</name>
</gene>
<dbReference type="InterPro" id="IPR011250">
    <property type="entry name" value="OMP/PagP_B-barrel"/>
</dbReference>
<dbReference type="Gene3D" id="2.40.160.20">
    <property type="match status" value="1"/>
</dbReference>
<dbReference type="EMBL" id="JADKIO010000008">
    <property type="protein sequence ID" value="MBK9797172.1"/>
    <property type="molecule type" value="Genomic_DNA"/>
</dbReference>
<dbReference type="SUPFAM" id="SSF56925">
    <property type="entry name" value="OMPA-like"/>
    <property type="match status" value="1"/>
</dbReference>
<dbReference type="Pfam" id="PF13505">
    <property type="entry name" value="OMP_b-brl"/>
    <property type="match status" value="1"/>
</dbReference>